<dbReference type="InterPro" id="IPR011050">
    <property type="entry name" value="Pectin_lyase_fold/virulence"/>
</dbReference>
<reference evidence="5 6" key="1">
    <citation type="submission" date="2009-08" db="EMBL/GenBank/DDBJ databases">
        <title>The Genome Sequence of Spizellomyces punctatus strain DAOM BR117.</title>
        <authorList>
            <consortium name="The Broad Institute Genome Sequencing Platform"/>
            <person name="Russ C."/>
            <person name="Cuomo C."/>
            <person name="Shea T."/>
            <person name="Young S.K."/>
            <person name="Zeng Q."/>
            <person name="Koehrsen M."/>
            <person name="Haas B."/>
            <person name="Borodovsky M."/>
            <person name="Guigo R."/>
            <person name="Alvarado L."/>
            <person name="Berlin A."/>
            <person name="Bochicchio J."/>
            <person name="Borenstein D."/>
            <person name="Chapman S."/>
            <person name="Chen Z."/>
            <person name="Engels R."/>
            <person name="Freedman E."/>
            <person name="Gellesch M."/>
            <person name="Goldberg J."/>
            <person name="Griggs A."/>
            <person name="Gujja S."/>
            <person name="Heiman D."/>
            <person name="Hepburn T."/>
            <person name="Howarth C."/>
            <person name="Jen D."/>
            <person name="Larson L."/>
            <person name="Lewis B."/>
            <person name="Mehta T."/>
            <person name="Park D."/>
            <person name="Pearson M."/>
            <person name="Roberts A."/>
            <person name="Saif S."/>
            <person name="Shenoy N."/>
            <person name="Sisk P."/>
            <person name="Stolte C."/>
            <person name="Sykes S."/>
            <person name="Thomson T."/>
            <person name="Walk T."/>
            <person name="White J."/>
            <person name="Yandava C."/>
            <person name="Burger G."/>
            <person name="Gray M.W."/>
            <person name="Holland P.W.H."/>
            <person name="King N."/>
            <person name="Lang F.B.F."/>
            <person name="Roger A.J."/>
            <person name="Ruiz-Trillo I."/>
            <person name="Lander E."/>
            <person name="Nusbaum C."/>
        </authorList>
    </citation>
    <scope>NUCLEOTIDE SEQUENCE [LARGE SCALE GENOMIC DNA]</scope>
    <source>
        <strain evidence="5 6">DAOM BR117</strain>
    </source>
</reference>
<dbReference type="SUPFAM" id="SSF51126">
    <property type="entry name" value="Pectin lyase-like"/>
    <property type="match status" value="2"/>
</dbReference>
<dbReference type="OrthoDB" id="2018448at2759"/>
<keyword evidence="3" id="KW-0732">Signal</keyword>
<gene>
    <name evidence="5" type="ORF">SPPG_05139</name>
</gene>
<feature type="domain" description="DUF7630" evidence="4">
    <location>
        <begin position="847"/>
        <end position="886"/>
    </location>
</feature>
<feature type="transmembrane region" description="Helical" evidence="2">
    <location>
        <begin position="1237"/>
        <end position="1256"/>
    </location>
</feature>
<keyword evidence="2" id="KW-1133">Transmembrane helix</keyword>
<evidence type="ECO:0000256" key="3">
    <source>
        <dbReference type="SAM" id="SignalP"/>
    </source>
</evidence>
<name>A0A0L0HF67_SPIPD</name>
<feature type="compositionally biased region" description="Polar residues" evidence="1">
    <location>
        <begin position="1307"/>
        <end position="1321"/>
    </location>
</feature>
<accession>A0A0L0HF67</accession>
<keyword evidence="2" id="KW-0812">Transmembrane</keyword>
<feature type="compositionally biased region" description="Polar residues" evidence="1">
    <location>
        <begin position="603"/>
        <end position="618"/>
    </location>
</feature>
<dbReference type="InterPro" id="IPR006626">
    <property type="entry name" value="PbH1"/>
</dbReference>
<sequence length="1436" mass="153110">MAIDSPAMLPAPASHCRFIILLFLLLYNIRVDAQPWPVTYISATTGQDTVGCGAAVDTACKGLQAGINSTAEGGLMWVQPGIYQGPGNVDLKLAGKAIRMQSTHGAQSTIIDGGKANRILSFNTGDGNDAFISGFTFRNGAASWGGCIGIGGSAAPIIEDSIFTNCQTSAQTAGSLGQEQSGAGGAVYVGGNSSPTFRRCNFTFNWAELGGGSAWLTDNSNATFLHCHFENESARLYGGSAVLEGASGGVFERCVWRNNWSQYGGALDSGGTSSTKLVNSLIVNSSAEIGGAVYHYTNSVNEFIGCTFIDNKATGNGGAVIVTAKSQPIYKSCTFIKNKAGGVGGVFHTEIFGKLIIDNCTMVQNSATAGGGAIAGRLNAEVTMSDCTFKNNFSGSHSGGLEIADSVMVTDRNSSFIGNTCDTDSGAALVRVNASFSAHQTRFLNNTASSTGGALRVSDSGRLSLTNVLVIGNRANRTGGGLYVSTYGSVMVADSVIANNSAEEHGGGIFLNTPYSASNSVSSKGYVTLVNTNVTYNVAEYGGGVAVDSSLPIFLQSSHLLYNRAHFGGGMWLRSAGSTMDPSSSIVGNTAERLDVDVLPSSSQFGNMDDASAQSNKSLPDGLYDDSEPSNFRGGGGGGIFHDGPGSLFSCLSYCDIRNNTASYGANHGGSPRILQPDPPFFFASPKDTFSISVSVLDAFNNTVDDTSDQMVVTLYPRSQQGAPLELIGQGLKKRVVENGVVRFGPLSVIGYLNRSYKLGLWSDGLPGADVELQIVSCGPGYQNSADPYTTPYTCHMCVNSFSRIPDSDCLPCPAGATCQGPNVTAEPGFWIDPTTPADAIPNVWRCPPGQCLGDSRCAEHRTGILCAECEENYSDWRGSGICERCDRDAPEWLLIPIIAAFIISGILLRFPSLCKSSISATLVFFVQYSSILLPASPGFEIITQSLNLAFDWINKLSGTSCILRLSNFGRILFGGFFPLTGLMSCLVWGVFIKLWYCLRGWRKSRSARSAEAGMPDGEEPRKEGAVPKEVVIAWINAFLFIVLWAYLLISRVVLRLLSCATIAGRYVVSEAPDQLCQQGAHATWWAIGWTLVVMWVIGLPVALVGFLKWALVARARGGSRFWVEALEQIYADFKPRFWFFEFVFLVRKLVVVLLDVFTLFDPVAKSLAALMFAFANILILTFLIRPWRRTRDNRVEELLLLILLLEAGLSLGESSANTTASASAATHPGDLIQRLQLAGLCLGIIAALLIAVPGVRRFLGQLRFKILGPLDEPRAKSRDKRPRVLAASSMTIHGSPSLRPDEENEASNPSHNTDSILSSGDEQEDPESPPSDLFPNSRSTLRPLKDPDVEQGQLTLPSAPTLLIPPLQSASRRGSKSSNTSVMSTMHATQKWVEEKSMSTGLLSNAHIAAASLELRRPGDFDGMGGNGDLGDGLP</sequence>
<dbReference type="GeneID" id="27688539"/>
<feature type="region of interest" description="Disordered" evidence="1">
    <location>
        <begin position="603"/>
        <end position="630"/>
    </location>
</feature>
<organism evidence="5 6">
    <name type="scientific">Spizellomyces punctatus (strain DAOM BR117)</name>
    <dbReference type="NCBI Taxonomy" id="645134"/>
    <lineage>
        <taxon>Eukaryota</taxon>
        <taxon>Fungi</taxon>
        <taxon>Fungi incertae sedis</taxon>
        <taxon>Chytridiomycota</taxon>
        <taxon>Chytridiomycota incertae sedis</taxon>
        <taxon>Chytridiomycetes</taxon>
        <taxon>Spizellomycetales</taxon>
        <taxon>Spizellomycetaceae</taxon>
        <taxon>Spizellomyces</taxon>
    </lineage>
</organism>
<feature type="transmembrane region" description="Helical" evidence="2">
    <location>
        <begin position="1088"/>
        <end position="1112"/>
    </location>
</feature>
<proteinExistence type="predicted"/>
<dbReference type="VEuPathDB" id="FungiDB:SPPG_05139"/>
<dbReference type="Pfam" id="PF24633">
    <property type="entry name" value="DUF7630"/>
    <property type="match status" value="1"/>
</dbReference>
<dbReference type="STRING" id="645134.A0A0L0HF67"/>
<feature type="signal peptide" evidence="3">
    <location>
        <begin position="1"/>
        <end position="33"/>
    </location>
</feature>
<dbReference type="EMBL" id="KQ257457">
    <property type="protein sequence ID" value="KNC99762.1"/>
    <property type="molecule type" value="Genomic_DNA"/>
</dbReference>
<protein>
    <recommendedName>
        <fullName evidence="4">DUF7630 domain-containing protein</fullName>
    </recommendedName>
</protein>
<feature type="transmembrane region" description="Helical" evidence="2">
    <location>
        <begin position="1167"/>
        <end position="1187"/>
    </location>
</feature>
<evidence type="ECO:0000256" key="1">
    <source>
        <dbReference type="SAM" id="MobiDB-lite"/>
    </source>
</evidence>
<evidence type="ECO:0000259" key="4">
    <source>
        <dbReference type="Pfam" id="PF24633"/>
    </source>
</evidence>
<feature type="transmembrane region" description="Helical" evidence="2">
    <location>
        <begin position="977"/>
        <end position="999"/>
    </location>
</feature>
<feature type="chain" id="PRO_5005539784" description="DUF7630 domain-containing protein" evidence="3">
    <location>
        <begin position="34"/>
        <end position="1436"/>
    </location>
</feature>
<feature type="transmembrane region" description="Helical" evidence="2">
    <location>
        <begin position="1138"/>
        <end position="1161"/>
    </location>
</feature>
<dbReference type="RefSeq" id="XP_016607802.1">
    <property type="nucleotide sequence ID" value="XM_016753367.1"/>
</dbReference>
<feature type="transmembrane region" description="Helical" evidence="2">
    <location>
        <begin position="923"/>
        <end position="943"/>
    </location>
</feature>
<feature type="transmembrane region" description="Helical" evidence="2">
    <location>
        <begin position="1031"/>
        <end position="1050"/>
    </location>
</feature>
<evidence type="ECO:0000313" key="6">
    <source>
        <dbReference type="Proteomes" id="UP000053201"/>
    </source>
</evidence>
<feature type="region of interest" description="Disordered" evidence="1">
    <location>
        <begin position="1274"/>
        <end position="1383"/>
    </location>
</feature>
<dbReference type="InParanoid" id="A0A0L0HF67"/>
<dbReference type="InterPro" id="IPR056047">
    <property type="entry name" value="CRMPA-like_DUF7630"/>
</dbReference>
<feature type="compositionally biased region" description="Polar residues" evidence="1">
    <location>
        <begin position="1369"/>
        <end position="1383"/>
    </location>
</feature>
<evidence type="ECO:0000256" key="2">
    <source>
        <dbReference type="SAM" id="Phobius"/>
    </source>
</evidence>
<dbReference type="Proteomes" id="UP000053201">
    <property type="component" value="Unassembled WGS sequence"/>
</dbReference>
<dbReference type="OMA" id="WWRSSDS"/>
<evidence type="ECO:0000313" key="5">
    <source>
        <dbReference type="EMBL" id="KNC99762.1"/>
    </source>
</evidence>
<dbReference type="PANTHER" id="PTHR11319">
    <property type="entry name" value="G PROTEIN-COUPLED RECEPTOR-RELATED"/>
    <property type="match status" value="1"/>
</dbReference>
<keyword evidence="2" id="KW-0472">Membrane</keyword>
<dbReference type="PANTHER" id="PTHR11319:SF35">
    <property type="entry name" value="OUTER MEMBRANE PROTEIN PMPC-RELATED"/>
    <property type="match status" value="1"/>
</dbReference>
<feature type="transmembrane region" description="Helical" evidence="2">
    <location>
        <begin position="893"/>
        <end position="911"/>
    </location>
</feature>
<keyword evidence="6" id="KW-1185">Reference proteome</keyword>
<dbReference type="eggNOG" id="ENOG502S176">
    <property type="taxonomic scope" value="Eukaryota"/>
</dbReference>
<dbReference type="SMART" id="SM00710">
    <property type="entry name" value="PbH1"/>
    <property type="match status" value="8"/>
</dbReference>